<sequence length="384" mass="40781">MSPRLLLHPYRLPLHRPWRSAHGGLSERQGWLVIAHGGQHESRHRGYGDCAPFPAAGTETLAAAAARLKYWQMRAQSESDQELLDALSNSLPSQTPAADAAVEIALLDWHARTARQCLRALLQPGAAELEQIPVNAALGTLIDCTPAALHAAARRDFWVFKLKVGTAPIETELAHLRSLLAALPQPGQLRLDANGAWDLATARRFLAALEQLPQQADSNLPVIESLEEPLREPRDADLAHLQALTSIPLALDESLPRRPWPPPAAPLPVRRVILKPGVLGGLRPSLALAKAALEAGAQPLVTSLIDSAAGLWAAAELAAAISALAQQTPGGIPSAGLCHGLATAEWLAADLGRSPPLCAGQLRLSTLPGSGFQPFNQHNPAPIS</sequence>
<accession>H8YWU8</accession>
<evidence type="ECO:0000313" key="3">
    <source>
        <dbReference type="EMBL" id="EIC22924.1"/>
    </source>
</evidence>
<keyword evidence="4" id="KW-1185">Reference proteome</keyword>
<dbReference type="SUPFAM" id="SSF54826">
    <property type="entry name" value="Enolase N-terminal domain-like"/>
    <property type="match status" value="1"/>
</dbReference>
<dbReference type="HOGENOM" id="CLU_030273_4_2_6"/>
<dbReference type="STRING" id="631362.Thi970DRAFT_00564"/>
<proteinExistence type="predicted"/>
<dbReference type="InterPro" id="IPR029017">
    <property type="entry name" value="Enolase-like_N"/>
</dbReference>
<gene>
    <name evidence="3" type="ORF">Thi970DRAFT_00564</name>
</gene>
<dbReference type="InterPro" id="IPR036849">
    <property type="entry name" value="Enolase-like_C_sf"/>
</dbReference>
<evidence type="ECO:0000256" key="1">
    <source>
        <dbReference type="ARBA" id="ARBA00022723"/>
    </source>
</evidence>
<dbReference type="PANTHER" id="PTHR48073">
    <property type="entry name" value="O-SUCCINYLBENZOATE SYNTHASE-RELATED"/>
    <property type="match status" value="1"/>
</dbReference>
<dbReference type="AlphaFoldDB" id="H8YWU8"/>
<dbReference type="SFLD" id="SFLDF00009">
    <property type="entry name" value="o-succinylbenzoate_synthase"/>
    <property type="match status" value="1"/>
</dbReference>
<dbReference type="eggNOG" id="COG4948">
    <property type="taxonomic scope" value="Bacteria"/>
</dbReference>
<dbReference type="SFLD" id="SFLDG00180">
    <property type="entry name" value="muconate_cycloisomerase"/>
    <property type="match status" value="1"/>
</dbReference>
<dbReference type="Gene3D" id="3.30.390.10">
    <property type="entry name" value="Enolase-like, N-terminal domain"/>
    <property type="match status" value="1"/>
</dbReference>
<dbReference type="SFLD" id="SFLDS00001">
    <property type="entry name" value="Enolase"/>
    <property type="match status" value="1"/>
</dbReference>
<dbReference type="InterPro" id="IPR013342">
    <property type="entry name" value="Mandelate_racemase_C"/>
</dbReference>
<evidence type="ECO:0000313" key="4">
    <source>
        <dbReference type="Proteomes" id="UP000002964"/>
    </source>
</evidence>
<name>H8YWU8_9GAMM</name>
<organism evidence="3 4">
    <name type="scientific">Thiorhodovibrio frisius</name>
    <dbReference type="NCBI Taxonomy" id="631362"/>
    <lineage>
        <taxon>Bacteria</taxon>
        <taxon>Pseudomonadati</taxon>
        <taxon>Pseudomonadota</taxon>
        <taxon>Gammaproteobacteria</taxon>
        <taxon>Chromatiales</taxon>
        <taxon>Chromatiaceae</taxon>
        <taxon>Thiorhodovibrio</taxon>
    </lineage>
</organism>
<keyword evidence="1" id="KW-0479">Metal-binding</keyword>
<dbReference type="PANTHER" id="PTHR48073:SF2">
    <property type="entry name" value="O-SUCCINYLBENZOATE SYNTHASE"/>
    <property type="match status" value="1"/>
</dbReference>
<protein>
    <submittedName>
        <fullName evidence="3">Enolase superfamily enzyme related to L-alanine-DL-glutamate epimerase</fullName>
    </submittedName>
</protein>
<dbReference type="EMBL" id="JH603168">
    <property type="protein sequence ID" value="EIC22924.1"/>
    <property type="molecule type" value="Genomic_DNA"/>
</dbReference>
<dbReference type="GO" id="GO:0046872">
    <property type="term" value="F:metal ion binding"/>
    <property type="evidence" value="ECO:0007669"/>
    <property type="project" value="UniProtKB-KW"/>
</dbReference>
<feature type="domain" description="Mandelate racemase/muconate lactonizing enzyme C-terminal" evidence="2">
    <location>
        <begin position="146"/>
        <end position="248"/>
    </location>
</feature>
<reference evidence="4" key="1">
    <citation type="submission" date="2011-06" db="EMBL/GenBank/DDBJ databases">
        <authorList>
            <consortium name="US DOE Joint Genome Institute (JGI-PGF)"/>
            <person name="Lucas S."/>
            <person name="Han J."/>
            <person name="Lapidus A."/>
            <person name="Cheng J.-F."/>
            <person name="Goodwin L."/>
            <person name="Pitluck S."/>
            <person name="Peters L."/>
            <person name="Land M.L."/>
            <person name="Hauser L."/>
            <person name="Vogl K."/>
            <person name="Liu Z."/>
            <person name="Overmann J."/>
            <person name="Frigaard N.-U."/>
            <person name="Bryant D.A."/>
            <person name="Woyke T.J."/>
        </authorList>
    </citation>
    <scope>NUCLEOTIDE SEQUENCE [LARGE SCALE GENOMIC DNA]</scope>
    <source>
        <strain evidence="4">970</strain>
    </source>
</reference>
<dbReference type="SMART" id="SM00922">
    <property type="entry name" value="MR_MLE"/>
    <property type="match status" value="1"/>
</dbReference>
<dbReference type="GO" id="GO:0003824">
    <property type="term" value="F:catalytic activity"/>
    <property type="evidence" value="ECO:0007669"/>
    <property type="project" value="UniProtKB-ARBA"/>
</dbReference>
<evidence type="ECO:0000259" key="2">
    <source>
        <dbReference type="SMART" id="SM00922"/>
    </source>
</evidence>
<dbReference type="InterPro" id="IPR029065">
    <property type="entry name" value="Enolase_C-like"/>
</dbReference>
<dbReference type="Pfam" id="PF13378">
    <property type="entry name" value="MR_MLE_C"/>
    <property type="match status" value="1"/>
</dbReference>
<dbReference type="OrthoDB" id="3725747at2"/>
<dbReference type="Proteomes" id="UP000002964">
    <property type="component" value="Unassembled WGS sequence"/>
</dbReference>
<reference evidence="3 4" key="2">
    <citation type="submission" date="2011-11" db="EMBL/GenBank/DDBJ databases">
        <authorList>
            <consortium name="US DOE Joint Genome Institute"/>
            <person name="Lucas S."/>
            <person name="Han J."/>
            <person name="Lapidus A."/>
            <person name="Cheng J.-F."/>
            <person name="Goodwin L."/>
            <person name="Pitluck S."/>
            <person name="Peters L."/>
            <person name="Ovchinnikova G."/>
            <person name="Zhang X."/>
            <person name="Detter J.C."/>
            <person name="Han C."/>
            <person name="Tapia R."/>
            <person name="Land M."/>
            <person name="Hauser L."/>
            <person name="Kyrpides N."/>
            <person name="Ivanova N."/>
            <person name="Pagani I."/>
            <person name="Vogl K."/>
            <person name="Liu Z."/>
            <person name="Overmann J."/>
            <person name="Frigaard N.-U."/>
            <person name="Bryant D."/>
            <person name="Woyke T."/>
        </authorList>
    </citation>
    <scope>NUCLEOTIDE SEQUENCE [LARGE SCALE GENOMIC DNA]</scope>
    <source>
        <strain evidence="3 4">970</strain>
    </source>
</reference>
<dbReference type="Gene3D" id="3.20.20.120">
    <property type="entry name" value="Enolase-like C-terminal domain"/>
    <property type="match status" value="1"/>
</dbReference>
<dbReference type="RefSeq" id="WP_009147009.1">
    <property type="nucleotide sequence ID" value="NZ_CP121471.1"/>
</dbReference>
<dbReference type="SUPFAM" id="SSF51604">
    <property type="entry name" value="Enolase C-terminal domain-like"/>
    <property type="match status" value="1"/>
</dbReference>